<evidence type="ECO:0000256" key="2">
    <source>
        <dbReference type="SAM" id="SignalP"/>
    </source>
</evidence>
<protein>
    <recommendedName>
        <fullName evidence="5">DUF680 domain-containing protein</fullName>
    </recommendedName>
</protein>
<name>A0A942DZG6_9HYPH</name>
<feature type="signal peptide" evidence="2">
    <location>
        <begin position="1"/>
        <end position="20"/>
    </location>
</feature>
<comment type="caution">
    <text evidence="3">The sequence shown here is derived from an EMBL/GenBank/DDBJ whole genome shotgun (WGS) entry which is preliminary data.</text>
</comment>
<feature type="compositionally biased region" description="Polar residues" evidence="1">
    <location>
        <begin position="50"/>
        <end position="64"/>
    </location>
</feature>
<dbReference type="RefSeq" id="WP_188253496.1">
    <property type="nucleotide sequence ID" value="NZ_JABVCF010000002.1"/>
</dbReference>
<feature type="region of interest" description="Disordered" evidence="1">
    <location>
        <begin position="50"/>
        <end position="71"/>
    </location>
</feature>
<organism evidence="3 4">
    <name type="scientific">Pseudaminobacter soli</name>
    <name type="common">ex Zhang et al. 2022</name>
    <dbReference type="NCBI Taxonomy" id="2831468"/>
    <lineage>
        <taxon>Bacteria</taxon>
        <taxon>Pseudomonadati</taxon>
        <taxon>Pseudomonadota</taxon>
        <taxon>Alphaproteobacteria</taxon>
        <taxon>Hyphomicrobiales</taxon>
        <taxon>Phyllobacteriaceae</taxon>
        <taxon>Pseudaminobacter</taxon>
    </lineage>
</organism>
<keyword evidence="2" id="KW-0732">Signal</keyword>
<dbReference type="EMBL" id="JAGWCR010000002">
    <property type="protein sequence ID" value="MBS3647935.1"/>
    <property type="molecule type" value="Genomic_DNA"/>
</dbReference>
<keyword evidence="4" id="KW-1185">Reference proteome</keyword>
<evidence type="ECO:0000256" key="1">
    <source>
        <dbReference type="SAM" id="MobiDB-lite"/>
    </source>
</evidence>
<sequence length="71" mass="7307">MIKLLVIAAGLGLAISSAQACESKTHIHTTKATVDQSTVASVTEQSATAAQSQPVLVQDNSNEQAVKESAK</sequence>
<dbReference type="AlphaFoldDB" id="A0A942DZG6"/>
<feature type="chain" id="PRO_5036702512" description="DUF680 domain-containing protein" evidence="2">
    <location>
        <begin position="21"/>
        <end position="71"/>
    </location>
</feature>
<dbReference type="Proteomes" id="UP000680348">
    <property type="component" value="Unassembled WGS sequence"/>
</dbReference>
<dbReference type="PROSITE" id="PS51257">
    <property type="entry name" value="PROKAR_LIPOPROTEIN"/>
    <property type="match status" value="1"/>
</dbReference>
<gene>
    <name evidence="3" type="ORF">KEU06_04740</name>
</gene>
<evidence type="ECO:0008006" key="5">
    <source>
        <dbReference type="Google" id="ProtNLM"/>
    </source>
</evidence>
<evidence type="ECO:0000313" key="3">
    <source>
        <dbReference type="EMBL" id="MBS3647935.1"/>
    </source>
</evidence>
<evidence type="ECO:0000313" key="4">
    <source>
        <dbReference type="Proteomes" id="UP000680348"/>
    </source>
</evidence>
<accession>A0A942DZG6</accession>
<reference evidence="3" key="1">
    <citation type="submission" date="2021-04" db="EMBL/GenBank/DDBJ databases">
        <title>Pseudaminobacter soli sp. nov., isolated from paddy soil contaminated by heavy metals.</title>
        <authorList>
            <person name="Zhang K."/>
        </authorList>
    </citation>
    <scope>NUCLEOTIDE SEQUENCE</scope>
    <source>
        <strain evidence="3">19-2017</strain>
    </source>
</reference>
<proteinExistence type="predicted"/>